<dbReference type="SMART" id="SM00343">
    <property type="entry name" value="ZnF_C2HC"/>
    <property type="match status" value="1"/>
</dbReference>
<dbReference type="Gene3D" id="3.30.70.270">
    <property type="match status" value="2"/>
</dbReference>
<evidence type="ECO:0000259" key="13">
    <source>
        <dbReference type="PROSITE" id="PS50994"/>
    </source>
</evidence>
<evidence type="ECO:0000256" key="3">
    <source>
        <dbReference type="ARBA" id="ARBA00022695"/>
    </source>
</evidence>
<evidence type="ECO:0000256" key="6">
    <source>
        <dbReference type="ARBA" id="ARBA00022801"/>
    </source>
</evidence>
<dbReference type="InterPro" id="IPR036397">
    <property type="entry name" value="RNaseH_sf"/>
</dbReference>
<dbReference type="InterPro" id="IPR001584">
    <property type="entry name" value="Integrase_cat-core"/>
</dbReference>
<evidence type="ECO:0000256" key="8">
    <source>
        <dbReference type="PROSITE-ProRule" id="PRU00047"/>
    </source>
</evidence>
<dbReference type="InterPro" id="IPR041588">
    <property type="entry name" value="Integrase_H2C2"/>
</dbReference>
<name>A0A016W703_9BILA</name>
<dbReference type="PANTHER" id="PTHR37984">
    <property type="entry name" value="PROTEIN CBG26694"/>
    <property type="match status" value="1"/>
</dbReference>
<keyword evidence="3" id="KW-0548">Nucleotidyltransferase</keyword>
<dbReference type="Gene3D" id="3.30.420.10">
    <property type="entry name" value="Ribonuclease H-like superfamily/Ribonuclease H"/>
    <property type="match status" value="1"/>
</dbReference>
<feature type="domain" description="Reverse transcriptase" evidence="12">
    <location>
        <begin position="947"/>
        <end position="1128"/>
    </location>
</feature>
<feature type="compositionally biased region" description="Polar residues" evidence="9">
    <location>
        <begin position="23"/>
        <end position="33"/>
    </location>
</feature>
<dbReference type="GO" id="GO:0003964">
    <property type="term" value="F:RNA-directed DNA polymerase activity"/>
    <property type="evidence" value="ECO:0007669"/>
    <property type="project" value="UniProtKB-KW"/>
</dbReference>
<dbReference type="Gene3D" id="1.10.340.70">
    <property type="match status" value="1"/>
</dbReference>
<feature type="compositionally biased region" description="Basic residues" evidence="9">
    <location>
        <begin position="2237"/>
        <end position="2246"/>
    </location>
</feature>
<feature type="domain" description="CCHC-type" evidence="10">
    <location>
        <begin position="574"/>
        <end position="589"/>
    </location>
</feature>
<dbReference type="GO" id="GO:0003676">
    <property type="term" value="F:nucleic acid binding"/>
    <property type="evidence" value="ECO:0007669"/>
    <property type="project" value="InterPro"/>
</dbReference>
<dbReference type="InterPro" id="IPR001969">
    <property type="entry name" value="Aspartic_peptidase_AS"/>
</dbReference>
<dbReference type="Gene3D" id="4.10.60.10">
    <property type="entry name" value="Zinc finger, CCHC-type"/>
    <property type="match status" value="1"/>
</dbReference>
<dbReference type="Pfam" id="PF17921">
    <property type="entry name" value="Integrase_H2C2"/>
    <property type="match status" value="1"/>
</dbReference>
<dbReference type="SUPFAM" id="SSF56672">
    <property type="entry name" value="DNA/RNA polymerases"/>
    <property type="match status" value="1"/>
</dbReference>
<keyword evidence="8" id="KW-0863">Zinc-finger</keyword>
<dbReference type="PROSITE" id="PS50878">
    <property type="entry name" value="RT_POL"/>
    <property type="match status" value="1"/>
</dbReference>
<dbReference type="EC" id="2.7.7.49" evidence="1"/>
<feature type="compositionally biased region" description="Basic and acidic residues" evidence="9">
    <location>
        <begin position="588"/>
        <end position="597"/>
    </location>
</feature>
<dbReference type="InterPro" id="IPR000477">
    <property type="entry name" value="RT_dom"/>
</dbReference>
<evidence type="ECO:0000256" key="2">
    <source>
        <dbReference type="ARBA" id="ARBA00022679"/>
    </source>
</evidence>
<dbReference type="CDD" id="cd09274">
    <property type="entry name" value="RNase_HI_RT_Ty3"/>
    <property type="match status" value="1"/>
</dbReference>
<accession>A0A016W703</accession>
<evidence type="ECO:0000256" key="7">
    <source>
        <dbReference type="ARBA" id="ARBA00022918"/>
    </source>
</evidence>
<feature type="domain" description="Peptidase A2" evidence="11">
    <location>
        <begin position="653"/>
        <end position="667"/>
    </location>
</feature>
<evidence type="ECO:0000256" key="1">
    <source>
        <dbReference type="ARBA" id="ARBA00012493"/>
    </source>
</evidence>
<dbReference type="Gene3D" id="3.10.10.10">
    <property type="entry name" value="HIV Type 1 Reverse Transcriptase, subunit A, domain 1"/>
    <property type="match status" value="1"/>
</dbReference>
<dbReference type="FunFam" id="3.10.20.370:FF:000001">
    <property type="entry name" value="Retrovirus-related Pol polyprotein from transposon 17.6-like protein"/>
    <property type="match status" value="1"/>
</dbReference>
<dbReference type="Gene3D" id="3.10.20.370">
    <property type="match status" value="1"/>
</dbReference>
<dbReference type="Pfam" id="PF17917">
    <property type="entry name" value="RT_RNaseH"/>
    <property type="match status" value="1"/>
</dbReference>
<dbReference type="PANTHER" id="PTHR37984:SF5">
    <property type="entry name" value="PROTEIN NYNRIN-LIKE"/>
    <property type="match status" value="1"/>
</dbReference>
<evidence type="ECO:0000256" key="4">
    <source>
        <dbReference type="ARBA" id="ARBA00022722"/>
    </source>
</evidence>
<dbReference type="GO" id="GO:0004519">
    <property type="term" value="F:endonuclease activity"/>
    <property type="evidence" value="ECO:0007669"/>
    <property type="project" value="UniProtKB-KW"/>
</dbReference>
<feature type="region of interest" description="Disordered" evidence="9">
    <location>
        <begin position="588"/>
        <end position="609"/>
    </location>
</feature>
<dbReference type="SUPFAM" id="SSF50630">
    <property type="entry name" value="Acid proteases"/>
    <property type="match status" value="1"/>
</dbReference>
<dbReference type="GO" id="GO:0015074">
    <property type="term" value="P:DNA integration"/>
    <property type="evidence" value="ECO:0007669"/>
    <property type="project" value="InterPro"/>
</dbReference>
<gene>
    <name evidence="14" type="primary">Acey_s1180.g3735</name>
    <name evidence="14" type="ORF">Y032_1180g3735</name>
</gene>
<dbReference type="Proteomes" id="UP000024635">
    <property type="component" value="Unassembled WGS sequence"/>
</dbReference>
<sequence length="2246" mass="254589">MSEFTEEQLLGTSPRDDDYMEQDSGQSTTTLPATTDPKVRMVPEKTKECLIQCVHKALTTISIECEKVLSKAFRTTNPTRNEIMEVMTRQIKVASEMILNAYDQVGEGEQSSAELAVEKGVFEILKVANLTSVGQLEMCLDDRLRDRETVQRLCEILRCNKGELEKRIREIVDTLEENENTIASMQDYVRKKNVQVQELTKKITMLGHAENQLEVESHGGEETHSRWSKWQRFADVSKAADNMNRPVLQDTPVLMTCKPGMHTYCSQWRNRSSGETKAAATCMWDTGEEVVQDTVERNGRGELNTSCRDDALVEFMRTAALPTIQPFYADGKQSFKSFVNAFSIRYHKPQWDDKSLVQLFESFLRKRALVTFETLPIHVKEGRFEEVVEAMTASLQEDGNAARIKAMTQLRNLSMRADQTVGEFCVVLEKLANRAYQNIPAEVVSLQKAEILFRQLAKWNGSYSLSEAIETSEGHEAYENVKKAALRLERNRMAANEMAGNRKSESHQQVTMMPTSERRLPRPNNVSRVYGTPPSPPRRRGMDTRDMHVVRGNDVRRMPTAGQVENTERRPVQCYNCDKYGHVARECRNNSKGDPRRSTAAPNISNDVRQGGSFSAWVDSLACSISVSEAFKETNGLFGQKSITDVQMMDKEVKALLDTGSEMSIIPLSVFQRARSEGINLDNYVERVPRVDAVIRNASGEVMNFADTVRMDVTMQGKTRPIAFHVGGGFGEVVILGTNALENFGLRLTMEEDKNGMTEAEQPEREVRVKERTFIPPGATKKIALMGAIVRGDHFLRSGHPLIEDGVCSVTEEGAAEVTICNISMEPKVLHKGEVIGEWSRDDWIPVNMLADGADMMEELPKSRGQQEEGMEELLAVLKEKTPMTVELEQLIRKYRDVFAVRDSELTQTDLVEHSIDTGDSPPIKQKTRPVPLGARQEFKSIIHGLLERGIITKSKSDWASPVVLVRKKDGSLRLCIDYRALNKVTKQDSYPLPTIDTVIQSLGSKKVFSTLDMASGYWQIKLSEAAKEKSAFTTSEGLFQFEVLPFGLSTSPAKFQRLMDMVLGELQIKDSEVFVYIDDILIATETAERHNEILEMVFRAFRKANLKLKPQKCEFFKRKVHFLGHIIDDSGVSTDPDKISKIKEYPAPSNVNELRTFLGMAAYYRKFILGFSRIARPLYSLTSPKAKWRWSDTETSAFEKLKEVMTQAPVLAQPDVTAARDHSRPFIIYTDASGDGVGAVLCQEGTDKMLHPLYFASKSLTKAEKNYHITDLEALAVVFALKKFHFFIYGLKTIVRTDHKPLTCLFKQTNVSARVLRWALEVQRYRLEIQYVAGKANAVADSLSRGVAKETVKEDEMNVGGEAIVAQIEVEESVWLRELEQDPDYMSVIEKVRNGEDSEAVSLPRCAKKYRIADFTIDHGDLKMMTEAGMVTVVPKTRRRAVFHEAHGGMMAGHLNGRKLLRNLKKMVFWEGMEQDIMKWSRSCRECFLARNHQQNIPPLKPITTSRPFELIGVDLVELGLSEQGNRYALVVIDHFTKFLGAYPIPDKTAKTVARTIFERWICDGCRWPKTIHSDQGPEFVNSILSEICEITGIKQSTTKGYNPRENGVTERAIGTITRMLKKKTVIPTQWDILLPMVVFAYNSAPHEAVGESPFYMLHAFDPNYPSNEIPSEHLSWNHIDFDDYKYELMAGINHINECAKELNEHYKENMKKNYDNRFKVDPTKMPRIGDRVYVKLPREKSTSKHPKLVDSWSGPFRVLEASDNSALLASIGKNEDPIRVQHDMLIKIPQEIDNTPIETKTRRVKRGKKSNVVSYANQLHCRATTTDFDNSALSPFYVCPGPGPREDDPDEYNCTIRGKRFSEVMPNESDPVIRDLYVHSVFSLARMISIYENETDIDKKRYLMRSPSYNFVTTSGAEKAYTFYKRHCDHMLKALILHDGSSIAMSTKENVNMEITQLNDLANAGIRFALEHSWEDCRLNIAKRTTLILPSGFRGYRRVMHLEPNMNVIIYRDLSDIPRELINMNGLRTCIFVTPTTDRPCSKSEWLSLGMAFTNVVRQGVKLIAVSGPRGEMAWTQNRKDAIDMLDIVRDAATAMRNNVVTTFSSVPSIAEPFACLGESTRCSAGSAYPAHSTKAFLAAMHNYVRPHLSGNIYKLLDQPLDREKAYKEKKRALRDNEDRGRQEHRTDQSGDEEPGPSQHKVGRPCHHQQEGSRTHGNRGYVARGFKGRWGPQRGGRKYRPYFH</sequence>
<feature type="region of interest" description="Disordered" evidence="9">
    <location>
        <begin position="497"/>
        <end position="543"/>
    </location>
</feature>
<keyword evidence="2" id="KW-0808">Transferase</keyword>
<dbReference type="STRING" id="53326.A0A016W703"/>
<dbReference type="SUPFAM" id="SSF53098">
    <property type="entry name" value="Ribonuclease H-like"/>
    <property type="match status" value="1"/>
</dbReference>
<dbReference type="InterPro" id="IPR043128">
    <property type="entry name" value="Rev_trsase/Diguanyl_cyclase"/>
</dbReference>
<dbReference type="SUPFAM" id="SSF57756">
    <property type="entry name" value="Retrovirus zinc finger-like domains"/>
    <property type="match status" value="1"/>
</dbReference>
<dbReference type="GO" id="GO:0008270">
    <property type="term" value="F:zinc ion binding"/>
    <property type="evidence" value="ECO:0007669"/>
    <property type="project" value="UniProtKB-KW"/>
</dbReference>
<dbReference type="Pfam" id="PF00665">
    <property type="entry name" value="rve"/>
    <property type="match status" value="1"/>
</dbReference>
<dbReference type="InterPro" id="IPR021109">
    <property type="entry name" value="Peptidase_aspartic_dom_sf"/>
</dbReference>
<evidence type="ECO:0000256" key="9">
    <source>
        <dbReference type="SAM" id="MobiDB-lite"/>
    </source>
</evidence>
<protein>
    <recommendedName>
        <fullName evidence="1">RNA-directed DNA polymerase</fullName>
        <ecNumber evidence="1">2.7.7.49</ecNumber>
    </recommendedName>
</protein>
<dbReference type="PROSITE" id="PS50158">
    <property type="entry name" value="ZF_CCHC"/>
    <property type="match status" value="1"/>
</dbReference>
<comment type="caution">
    <text evidence="14">The sequence shown here is derived from an EMBL/GenBank/DDBJ whole genome shotgun (WGS) entry which is preliminary data.</text>
</comment>
<evidence type="ECO:0000259" key="12">
    <source>
        <dbReference type="PROSITE" id="PS50878"/>
    </source>
</evidence>
<keyword evidence="4" id="KW-0540">Nuclease</keyword>
<dbReference type="FunFam" id="3.30.70.270:FF:000020">
    <property type="entry name" value="Transposon Tf2-6 polyprotein-like Protein"/>
    <property type="match status" value="1"/>
</dbReference>
<dbReference type="InterPro" id="IPR050951">
    <property type="entry name" value="Retrovirus_Pol_polyprotein"/>
</dbReference>
<feature type="compositionally biased region" description="Basic and acidic residues" evidence="9">
    <location>
        <begin position="2176"/>
        <end position="2191"/>
    </location>
</feature>
<dbReference type="CDD" id="cd00303">
    <property type="entry name" value="retropepsin_like"/>
    <property type="match status" value="1"/>
</dbReference>
<dbReference type="GO" id="GO:0019899">
    <property type="term" value="F:enzyme binding"/>
    <property type="evidence" value="ECO:0007669"/>
    <property type="project" value="UniProtKB-ARBA"/>
</dbReference>
<feature type="region of interest" description="Disordered" evidence="9">
    <location>
        <begin position="1"/>
        <end position="38"/>
    </location>
</feature>
<dbReference type="GO" id="GO:0004190">
    <property type="term" value="F:aspartic-type endopeptidase activity"/>
    <property type="evidence" value="ECO:0007669"/>
    <property type="project" value="InterPro"/>
</dbReference>
<dbReference type="Pfam" id="PF00098">
    <property type="entry name" value="zf-CCHC"/>
    <property type="match status" value="1"/>
</dbReference>
<keyword evidence="15" id="KW-1185">Reference proteome</keyword>
<dbReference type="EMBL" id="JARK01000779">
    <property type="protein sequence ID" value="EYC35032.1"/>
    <property type="molecule type" value="Genomic_DNA"/>
</dbReference>
<dbReference type="Gene3D" id="2.40.70.10">
    <property type="entry name" value="Acid Proteases"/>
    <property type="match status" value="1"/>
</dbReference>
<evidence type="ECO:0000313" key="14">
    <source>
        <dbReference type="EMBL" id="EYC35032.1"/>
    </source>
</evidence>
<keyword evidence="6" id="KW-0378">Hydrolase</keyword>
<dbReference type="InterPro" id="IPR012337">
    <property type="entry name" value="RNaseH-like_sf"/>
</dbReference>
<dbReference type="GO" id="GO:0042575">
    <property type="term" value="C:DNA polymerase complex"/>
    <property type="evidence" value="ECO:0007669"/>
    <property type="project" value="UniProtKB-ARBA"/>
</dbReference>
<dbReference type="Pfam" id="PF00078">
    <property type="entry name" value="RVT_1"/>
    <property type="match status" value="1"/>
</dbReference>
<keyword evidence="8" id="KW-0479">Metal-binding</keyword>
<keyword evidence="5" id="KW-0255">Endonuclease</keyword>
<keyword evidence="8" id="KW-0862">Zinc</keyword>
<dbReference type="GO" id="GO:0006508">
    <property type="term" value="P:proteolysis"/>
    <property type="evidence" value="ECO:0007669"/>
    <property type="project" value="InterPro"/>
</dbReference>
<feature type="domain" description="Integrase catalytic" evidence="13">
    <location>
        <begin position="1505"/>
        <end position="1663"/>
    </location>
</feature>
<dbReference type="GO" id="GO:0005737">
    <property type="term" value="C:cytoplasm"/>
    <property type="evidence" value="ECO:0007669"/>
    <property type="project" value="UniProtKB-ARBA"/>
</dbReference>
<dbReference type="InterPro" id="IPR043502">
    <property type="entry name" value="DNA/RNA_pol_sf"/>
</dbReference>
<organism evidence="14 15">
    <name type="scientific">Ancylostoma ceylanicum</name>
    <dbReference type="NCBI Taxonomy" id="53326"/>
    <lineage>
        <taxon>Eukaryota</taxon>
        <taxon>Metazoa</taxon>
        <taxon>Ecdysozoa</taxon>
        <taxon>Nematoda</taxon>
        <taxon>Chromadorea</taxon>
        <taxon>Rhabditida</taxon>
        <taxon>Rhabditina</taxon>
        <taxon>Rhabditomorpha</taxon>
        <taxon>Strongyloidea</taxon>
        <taxon>Ancylostomatidae</taxon>
        <taxon>Ancylostomatinae</taxon>
        <taxon>Ancylostoma</taxon>
    </lineage>
</organism>
<dbReference type="PROSITE" id="PS50994">
    <property type="entry name" value="INTEGRASE"/>
    <property type="match status" value="1"/>
</dbReference>
<evidence type="ECO:0000259" key="10">
    <source>
        <dbReference type="PROSITE" id="PS50158"/>
    </source>
</evidence>
<evidence type="ECO:0000259" key="11">
    <source>
        <dbReference type="PROSITE" id="PS50175"/>
    </source>
</evidence>
<proteinExistence type="predicted"/>
<evidence type="ECO:0000256" key="5">
    <source>
        <dbReference type="ARBA" id="ARBA00022759"/>
    </source>
</evidence>
<evidence type="ECO:0000313" key="15">
    <source>
        <dbReference type="Proteomes" id="UP000024635"/>
    </source>
</evidence>
<dbReference type="CDD" id="cd01647">
    <property type="entry name" value="RT_LTR"/>
    <property type="match status" value="1"/>
</dbReference>
<dbReference type="InterPro" id="IPR001878">
    <property type="entry name" value="Znf_CCHC"/>
</dbReference>
<keyword evidence="7" id="KW-0695">RNA-directed DNA polymerase</keyword>
<dbReference type="InterPro" id="IPR041373">
    <property type="entry name" value="RT_RNaseH"/>
</dbReference>
<reference evidence="15" key="1">
    <citation type="journal article" date="2015" name="Nat. Genet.">
        <title>The genome and transcriptome of the zoonotic hookworm Ancylostoma ceylanicum identify infection-specific gene families.</title>
        <authorList>
            <person name="Schwarz E.M."/>
            <person name="Hu Y."/>
            <person name="Antoshechkin I."/>
            <person name="Miller M.M."/>
            <person name="Sternberg P.W."/>
            <person name="Aroian R.V."/>
        </authorList>
    </citation>
    <scope>NUCLEOTIDE SEQUENCE</scope>
    <source>
        <strain evidence="15">HY135</strain>
    </source>
</reference>
<dbReference type="InterPro" id="IPR001995">
    <property type="entry name" value="Peptidase_A2_cat"/>
</dbReference>
<dbReference type="OrthoDB" id="5876729at2759"/>
<dbReference type="PROSITE" id="PS50175">
    <property type="entry name" value="ASP_PROT_RETROV"/>
    <property type="match status" value="1"/>
</dbReference>
<dbReference type="InterPro" id="IPR036875">
    <property type="entry name" value="Znf_CCHC_sf"/>
</dbReference>
<dbReference type="PROSITE" id="PS00141">
    <property type="entry name" value="ASP_PROTEASE"/>
    <property type="match status" value="1"/>
</dbReference>
<feature type="region of interest" description="Disordered" evidence="9">
    <location>
        <begin position="2172"/>
        <end position="2246"/>
    </location>
</feature>